<protein>
    <submittedName>
        <fullName evidence="3">ComF family protein</fullName>
    </submittedName>
    <submittedName>
        <fullName evidence="5">Competence protein ComFC</fullName>
    </submittedName>
</protein>
<dbReference type="RefSeq" id="WP_002299428.1">
    <property type="nucleotide sequence ID" value="NZ_AP022341.1"/>
</dbReference>
<reference evidence="3" key="3">
    <citation type="submission" date="2022-05" db="EMBL/GenBank/DDBJ databases">
        <title>Draft genome sequences of Clostridium perfringens strains isolated from Peru.</title>
        <authorList>
            <person name="Hurtado R."/>
            <person name="Lima L."/>
            <person name="Sousa T."/>
            <person name="Jaiswal A.K."/>
            <person name="Tiwari S."/>
            <person name="Maturrano L."/>
            <person name="Brenig B."/>
            <person name="Azevedo V."/>
        </authorList>
    </citation>
    <scope>NUCLEOTIDE SEQUENCE</scope>
    <source>
        <strain evidence="3">CP4</strain>
    </source>
</reference>
<dbReference type="CDD" id="cd06223">
    <property type="entry name" value="PRTases_typeI"/>
    <property type="match status" value="1"/>
</dbReference>
<dbReference type="EMBL" id="JAMWMK010000002">
    <property type="protein sequence ID" value="MDC4246882.1"/>
    <property type="molecule type" value="Genomic_DNA"/>
</dbReference>
<sequence>MRCSCCSKDIVQNLTFSEIIGVSKYRLPQTCSVCRAQFHLLETRGCSGCQKPIHFNLESTKKKVKSIPVYCSDCQEWKKKYPTYDFQHRAFFVYDENMKAWLNQYKFMGDIRLAGTFAYKWTQIKKEYPTYIYCPIPLSEKRRTERGFNQVSEMLKAARIPFQMLLKREKHLLAQAKNTRKERLEMPQPFELAVTFSKIQNKKILIIDDVYTTGQTLFHAADCLQVAQPKIIRTISLAR</sequence>
<dbReference type="EMBL" id="QHGU01000232">
    <property type="protein sequence ID" value="PZM51659.1"/>
    <property type="molecule type" value="Genomic_DNA"/>
</dbReference>
<dbReference type="InterPro" id="IPR000836">
    <property type="entry name" value="PRTase_dom"/>
</dbReference>
<comment type="caution">
    <text evidence="3">The sequence shown here is derived from an EMBL/GenBank/DDBJ whole genome shotgun (WGS) entry which is preliminary data.</text>
</comment>
<dbReference type="InterPro" id="IPR029057">
    <property type="entry name" value="PRTase-like"/>
</dbReference>
<evidence type="ECO:0000313" key="7">
    <source>
        <dbReference type="Proteomes" id="UP000253144"/>
    </source>
</evidence>
<feature type="domain" description="Phosphoribosyltransferase" evidence="2">
    <location>
        <begin position="153"/>
        <end position="238"/>
    </location>
</feature>
<dbReference type="EMBL" id="LEQJ01000002">
    <property type="protein sequence ID" value="RBS34921.1"/>
    <property type="molecule type" value="Genomic_DNA"/>
</dbReference>
<evidence type="ECO:0000313" key="6">
    <source>
        <dbReference type="Proteomes" id="UP000249070"/>
    </source>
</evidence>
<dbReference type="Proteomes" id="UP000249070">
    <property type="component" value="Unassembled WGS sequence"/>
</dbReference>
<dbReference type="InterPro" id="IPR051910">
    <property type="entry name" value="ComF/GntX_DNA_util-trans"/>
</dbReference>
<dbReference type="SUPFAM" id="SSF53271">
    <property type="entry name" value="PRTase-like"/>
    <property type="match status" value="1"/>
</dbReference>
<dbReference type="Proteomes" id="UP000253144">
    <property type="component" value="Unassembled WGS sequence"/>
</dbReference>
<evidence type="ECO:0000256" key="1">
    <source>
        <dbReference type="ARBA" id="ARBA00008007"/>
    </source>
</evidence>
<comment type="similarity">
    <text evidence="1">Belongs to the ComF/GntX family.</text>
</comment>
<dbReference type="PANTHER" id="PTHR47505:SF1">
    <property type="entry name" value="DNA UTILIZATION PROTEIN YHGH"/>
    <property type="match status" value="1"/>
</dbReference>
<dbReference type="PANTHER" id="PTHR47505">
    <property type="entry name" value="DNA UTILIZATION PROTEIN YHGH"/>
    <property type="match status" value="1"/>
</dbReference>
<reference evidence="4 6" key="2">
    <citation type="submission" date="2018-05" db="EMBL/GenBank/DDBJ databases">
        <title>Vancomycin-resistant Enterococcus faecium strain from Chelyabinsk, Russia.</title>
        <authorList>
            <person name="Gostev V."/>
            <person name="Goncharov A."/>
            <person name="Kolodzhieva V."/>
            <person name="Suvorov A."/>
            <person name="Sidorenko S."/>
            <person name="Zueva L."/>
        </authorList>
    </citation>
    <scope>NUCLEOTIDE SEQUENCE [LARGE SCALE GENOMIC DNA]</scope>
    <source>
        <strain evidence="4 6">20</strain>
    </source>
</reference>
<evidence type="ECO:0000313" key="5">
    <source>
        <dbReference type="EMBL" id="RBS34921.1"/>
    </source>
</evidence>
<organism evidence="3 8">
    <name type="scientific">Enterococcus faecium</name>
    <name type="common">Streptococcus faecium</name>
    <dbReference type="NCBI Taxonomy" id="1352"/>
    <lineage>
        <taxon>Bacteria</taxon>
        <taxon>Bacillati</taxon>
        <taxon>Bacillota</taxon>
        <taxon>Bacilli</taxon>
        <taxon>Lactobacillales</taxon>
        <taxon>Enterococcaceae</taxon>
        <taxon>Enterococcus</taxon>
    </lineage>
</organism>
<reference evidence="5 7" key="1">
    <citation type="submission" date="2015-06" db="EMBL/GenBank/DDBJ databases">
        <title>The Genome Sequence of Enterococcus faecium 131EA1.</title>
        <authorList>
            <consortium name="The Broad Institute Genomics Platform"/>
            <consortium name="The Broad Institute Genome Sequencing Center for Infectious Disease"/>
            <person name="Earl A.M."/>
            <person name="Van Tyne D."/>
            <person name="Lebreton F."/>
            <person name="Saavedra J.T."/>
            <person name="Gilmore M.S."/>
            <person name="Manson Mcguire A."/>
            <person name="Clock S."/>
            <person name="Crupain M."/>
            <person name="Rangan U."/>
            <person name="Young S."/>
            <person name="Abouelleil A."/>
            <person name="Cao P."/>
            <person name="Chapman S.B."/>
            <person name="Griggs A."/>
            <person name="Priest M."/>
            <person name="Shea T."/>
            <person name="Wortman J."/>
            <person name="Nusbaum C."/>
            <person name="Birren B."/>
        </authorList>
    </citation>
    <scope>NUCLEOTIDE SEQUENCE [LARGE SCALE GENOMIC DNA]</scope>
    <source>
        <strain evidence="5 7">131EA1</strain>
    </source>
</reference>
<evidence type="ECO:0000313" key="4">
    <source>
        <dbReference type="EMBL" id="PZM51659.1"/>
    </source>
</evidence>
<gene>
    <name evidence="4" type="ORF">DKP91_16450</name>
    <name evidence="5" type="ORF">EB12_00349</name>
    <name evidence="3" type="ORF">M3X98_02265</name>
</gene>
<name>A0A1A7U9G6_ENTFC</name>
<proteinExistence type="inferred from homology"/>
<dbReference type="STRING" id="1352.AL014_02395"/>
<dbReference type="Proteomes" id="UP001141166">
    <property type="component" value="Unassembled WGS sequence"/>
</dbReference>
<dbReference type="Pfam" id="PF00156">
    <property type="entry name" value="Pribosyltran"/>
    <property type="match status" value="1"/>
</dbReference>
<dbReference type="Gene3D" id="3.40.50.2020">
    <property type="match status" value="1"/>
</dbReference>
<evidence type="ECO:0000313" key="8">
    <source>
        <dbReference type="Proteomes" id="UP001141166"/>
    </source>
</evidence>
<evidence type="ECO:0000259" key="2">
    <source>
        <dbReference type="Pfam" id="PF00156"/>
    </source>
</evidence>
<dbReference type="AlphaFoldDB" id="A0A1A7U9G6"/>
<evidence type="ECO:0000313" key="3">
    <source>
        <dbReference type="EMBL" id="MDC4246882.1"/>
    </source>
</evidence>
<accession>A0A1A7U9G6</accession>